<dbReference type="EMBL" id="JADQDM010000012">
    <property type="protein sequence ID" value="MBF9223138.1"/>
    <property type="molecule type" value="Genomic_DNA"/>
</dbReference>
<organism evidence="1 2">
    <name type="scientific">Hymenobacter ruricola</name>
    <dbReference type="NCBI Taxonomy" id="2791023"/>
    <lineage>
        <taxon>Bacteria</taxon>
        <taxon>Pseudomonadati</taxon>
        <taxon>Bacteroidota</taxon>
        <taxon>Cytophagia</taxon>
        <taxon>Cytophagales</taxon>
        <taxon>Hymenobacteraceae</taxon>
        <taxon>Hymenobacter</taxon>
    </lineage>
</organism>
<comment type="caution">
    <text evidence="1">The sequence shown here is derived from an EMBL/GenBank/DDBJ whole genome shotgun (WGS) entry which is preliminary data.</text>
</comment>
<name>A0ABS0I8X6_9BACT</name>
<dbReference type="RefSeq" id="WP_196294584.1">
    <property type="nucleotide sequence ID" value="NZ_JADQDM010000012.1"/>
</dbReference>
<protein>
    <submittedName>
        <fullName evidence="1">Uncharacterized protein</fullName>
    </submittedName>
</protein>
<evidence type="ECO:0000313" key="2">
    <source>
        <dbReference type="Proteomes" id="UP000618931"/>
    </source>
</evidence>
<reference evidence="1 2" key="1">
    <citation type="submission" date="2020-11" db="EMBL/GenBank/DDBJ databases">
        <authorList>
            <person name="Kim M.K."/>
        </authorList>
    </citation>
    <scope>NUCLEOTIDE SEQUENCE [LARGE SCALE GENOMIC DNA]</scope>
    <source>
        <strain evidence="1 2">BT662</strain>
    </source>
</reference>
<sequence>MLNDPHCLRCECDRHGGYIEYSIRHLHPEWDMLTQTYEIRSMTDDGRSIYHSDFQLFPLGSSIPADFSRYPREAKAALWQAIFRVKRYYLATFEPDIVQHLVKQPFSVSQRFAFYRQHLSLPNYDISHGRYNIWYVLKAE</sequence>
<proteinExistence type="predicted"/>
<evidence type="ECO:0000313" key="1">
    <source>
        <dbReference type="EMBL" id="MBF9223138.1"/>
    </source>
</evidence>
<dbReference type="Proteomes" id="UP000618931">
    <property type="component" value="Unassembled WGS sequence"/>
</dbReference>
<gene>
    <name evidence="1" type="ORF">I2H31_18690</name>
</gene>
<keyword evidence="2" id="KW-1185">Reference proteome</keyword>
<accession>A0ABS0I8X6</accession>